<dbReference type="AlphaFoldDB" id="A0A4Y7SMP8"/>
<sequence>MSMVLFSGFLSFWCTPSAGGASLVLDATLLALTHQEQQRARTSAGHDSEAGSASNNPGANQTADCRSRQLPCTIRIPSLIVAFGLTCLWLAAVGFNLYFLSDIDALELYNWNYSKARIAAPILEVIFNVAHAGVFLTYIVLGAKERKRLAGYREGSDVSAHELRAPKD</sequence>
<keyword evidence="3" id="KW-0732">Signal</keyword>
<evidence type="ECO:0000313" key="4">
    <source>
        <dbReference type="EMBL" id="TEB23042.1"/>
    </source>
</evidence>
<protein>
    <submittedName>
        <fullName evidence="4">Uncharacterized protein</fullName>
    </submittedName>
</protein>
<reference evidence="4 5" key="1">
    <citation type="journal article" date="2019" name="Nat. Ecol. Evol.">
        <title>Megaphylogeny resolves global patterns of mushroom evolution.</title>
        <authorList>
            <person name="Varga T."/>
            <person name="Krizsan K."/>
            <person name="Foldi C."/>
            <person name="Dima B."/>
            <person name="Sanchez-Garcia M."/>
            <person name="Sanchez-Ramirez S."/>
            <person name="Szollosi G.J."/>
            <person name="Szarkandi J.G."/>
            <person name="Papp V."/>
            <person name="Albert L."/>
            <person name="Andreopoulos W."/>
            <person name="Angelini C."/>
            <person name="Antonin V."/>
            <person name="Barry K.W."/>
            <person name="Bougher N.L."/>
            <person name="Buchanan P."/>
            <person name="Buyck B."/>
            <person name="Bense V."/>
            <person name="Catcheside P."/>
            <person name="Chovatia M."/>
            <person name="Cooper J."/>
            <person name="Damon W."/>
            <person name="Desjardin D."/>
            <person name="Finy P."/>
            <person name="Geml J."/>
            <person name="Haridas S."/>
            <person name="Hughes K."/>
            <person name="Justo A."/>
            <person name="Karasinski D."/>
            <person name="Kautmanova I."/>
            <person name="Kiss B."/>
            <person name="Kocsube S."/>
            <person name="Kotiranta H."/>
            <person name="LaButti K.M."/>
            <person name="Lechner B.E."/>
            <person name="Liimatainen K."/>
            <person name="Lipzen A."/>
            <person name="Lukacs Z."/>
            <person name="Mihaltcheva S."/>
            <person name="Morgado L.N."/>
            <person name="Niskanen T."/>
            <person name="Noordeloos M.E."/>
            <person name="Ohm R.A."/>
            <person name="Ortiz-Santana B."/>
            <person name="Ovrebo C."/>
            <person name="Racz N."/>
            <person name="Riley R."/>
            <person name="Savchenko A."/>
            <person name="Shiryaev A."/>
            <person name="Soop K."/>
            <person name="Spirin V."/>
            <person name="Szebenyi C."/>
            <person name="Tomsovsky M."/>
            <person name="Tulloss R.E."/>
            <person name="Uehling J."/>
            <person name="Grigoriev I.V."/>
            <person name="Vagvolgyi C."/>
            <person name="Papp T."/>
            <person name="Martin F.M."/>
            <person name="Miettinen O."/>
            <person name="Hibbett D.S."/>
            <person name="Nagy L.G."/>
        </authorList>
    </citation>
    <scope>NUCLEOTIDE SEQUENCE [LARGE SCALE GENOMIC DNA]</scope>
    <source>
        <strain evidence="4 5">FP101781</strain>
    </source>
</reference>
<feature type="chain" id="PRO_5021209536" evidence="3">
    <location>
        <begin position="21"/>
        <end position="168"/>
    </location>
</feature>
<feature type="transmembrane region" description="Helical" evidence="2">
    <location>
        <begin position="121"/>
        <end position="141"/>
    </location>
</feature>
<organism evidence="4 5">
    <name type="scientific">Coprinellus micaceus</name>
    <name type="common">Glistening ink-cap mushroom</name>
    <name type="synonym">Coprinus micaceus</name>
    <dbReference type="NCBI Taxonomy" id="71717"/>
    <lineage>
        <taxon>Eukaryota</taxon>
        <taxon>Fungi</taxon>
        <taxon>Dikarya</taxon>
        <taxon>Basidiomycota</taxon>
        <taxon>Agaricomycotina</taxon>
        <taxon>Agaricomycetes</taxon>
        <taxon>Agaricomycetidae</taxon>
        <taxon>Agaricales</taxon>
        <taxon>Agaricineae</taxon>
        <taxon>Psathyrellaceae</taxon>
        <taxon>Coprinellus</taxon>
    </lineage>
</organism>
<accession>A0A4Y7SMP8</accession>
<feature type="signal peptide" evidence="3">
    <location>
        <begin position="1"/>
        <end position="20"/>
    </location>
</feature>
<evidence type="ECO:0000256" key="1">
    <source>
        <dbReference type="SAM" id="MobiDB-lite"/>
    </source>
</evidence>
<evidence type="ECO:0000256" key="3">
    <source>
        <dbReference type="SAM" id="SignalP"/>
    </source>
</evidence>
<dbReference type="EMBL" id="QPFP01000082">
    <property type="protein sequence ID" value="TEB23042.1"/>
    <property type="molecule type" value="Genomic_DNA"/>
</dbReference>
<feature type="transmembrane region" description="Helical" evidence="2">
    <location>
        <begin position="76"/>
        <end position="100"/>
    </location>
</feature>
<comment type="caution">
    <text evidence="4">The sequence shown here is derived from an EMBL/GenBank/DDBJ whole genome shotgun (WGS) entry which is preliminary data.</text>
</comment>
<keyword evidence="2" id="KW-0472">Membrane</keyword>
<proteinExistence type="predicted"/>
<keyword evidence="2" id="KW-0812">Transmembrane</keyword>
<evidence type="ECO:0000313" key="5">
    <source>
        <dbReference type="Proteomes" id="UP000298030"/>
    </source>
</evidence>
<feature type="region of interest" description="Disordered" evidence="1">
    <location>
        <begin position="41"/>
        <end position="63"/>
    </location>
</feature>
<evidence type="ECO:0000256" key="2">
    <source>
        <dbReference type="SAM" id="Phobius"/>
    </source>
</evidence>
<keyword evidence="5" id="KW-1185">Reference proteome</keyword>
<dbReference type="Proteomes" id="UP000298030">
    <property type="component" value="Unassembled WGS sequence"/>
</dbReference>
<feature type="compositionally biased region" description="Polar residues" evidence="1">
    <location>
        <begin position="51"/>
        <end position="63"/>
    </location>
</feature>
<name>A0A4Y7SMP8_COPMI</name>
<gene>
    <name evidence="4" type="ORF">FA13DRAFT_1740345</name>
</gene>
<keyword evidence="2" id="KW-1133">Transmembrane helix</keyword>